<evidence type="ECO:0000313" key="3">
    <source>
        <dbReference type="Proteomes" id="UP001283361"/>
    </source>
</evidence>
<keyword evidence="1" id="KW-0472">Membrane</keyword>
<dbReference type="SUPFAM" id="SSF81321">
    <property type="entry name" value="Family A G protein-coupled receptor-like"/>
    <property type="match status" value="1"/>
</dbReference>
<proteinExistence type="predicted"/>
<keyword evidence="3" id="KW-1185">Reference proteome</keyword>
<evidence type="ECO:0008006" key="4">
    <source>
        <dbReference type="Google" id="ProtNLM"/>
    </source>
</evidence>
<name>A0AAE1DB97_9GAST</name>
<dbReference type="Proteomes" id="UP001283361">
    <property type="component" value="Unassembled WGS sequence"/>
</dbReference>
<feature type="transmembrane region" description="Helical" evidence="1">
    <location>
        <begin position="65"/>
        <end position="86"/>
    </location>
</feature>
<keyword evidence="1" id="KW-0812">Transmembrane</keyword>
<gene>
    <name evidence="2" type="ORF">RRG08_039289</name>
</gene>
<feature type="transmembrane region" description="Helical" evidence="1">
    <location>
        <begin position="106"/>
        <end position="124"/>
    </location>
</feature>
<dbReference type="EMBL" id="JAWDGP010004468">
    <property type="protein sequence ID" value="KAK3764117.1"/>
    <property type="molecule type" value="Genomic_DNA"/>
</dbReference>
<dbReference type="Gene3D" id="1.20.1070.10">
    <property type="entry name" value="Rhodopsin 7-helix transmembrane proteins"/>
    <property type="match status" value="1"/>
</dbReference>
<accession>A0AAE1DB97</accession>
<evidence type="ECO:0000256" key="1">
    <source>
        <dbReference type="SAM" id="Phobius"/>
    </source>
</evidence>
<organism evidence="2 3">
    <name type="scientific">Elysia crispata</name>
    <name type="common">lettuce slug</name>
    <dbReference type="NCBI Taxonomy" id="231223"/>
    <lineage>
        <taxon>Eukaryota</taxon>
        <taxon>Metazoa</taxon>
        <taxon>Spiralia</taxon>
        <taxon>Lophotrochozoa</taxon>
        <taxon>Mollusca</taxon>
        <taxon>Gastropoda</taxon>
        <taxon>Heterobranchia</taxon>
        <taxon>Euthyneura</taxon>
        <taxon>Panpulmonata</taxon>
        <taxon>Sacoglossa</taxon>
        <taxon>Placobranchoidea</taxon>
        <taxon>Plakobranchidae</taxon>
        <taxon>Elysia</taxon>
    </lineage>
</organism>
<evidence type="ECO:0000313" key="2">
    <source>
        <dbReference type="EMBL" id="KAK3764117.1"/>
    </source>
</evidence>
<comment type="caution">
    <text evidence="2">The sequence shown here is derived from an EMBL/GenBank/DDBJ whole genome shotgun (WGS) entry which is preliminary data.</text>
</comment>
<sequence>MDLSNKTMKWPQITPLVSVAILDIVLFVGNVAFCCTISFAGVFTNLANIIVFTKMGFSESSNINFFALSAFDLFISLVQLLSKFIYSFFLRGVNSEPVLNVVTSTLTYLMWVAIGGSAMITALISTERCLCVLFPLQIFYRIAFVGEEAVVMKGSAMVSSWRSTVDFILTQWPLLILEQSENSLVARPDLKRDSGSETPEVPD</sequence>
<reference evidence="2" key="1">
    <citation type="journal article" date="2023" name="G3 (Bethesda)">
        <title>A reference genome for the long-term kleptoplast-retaining sea slug Elysia crispata morphotype clarki.</title>
        <authorList>
            <person name="Eastman K.E."/>
            <person name="Pendleton A.L."/>
            <person name="Shaikh M.A."/>
            <person name="Suttiyut T."/>
            <person name="Ogas R."/>
            <person name="Tomko P."/>
            <person name="Gavelis G."/>
            <person name="Widhalm J.R."/>
            <person name="Wisecaver J.H."/>
        </authorList>
    </citation>
    <scope>NUCLEOTIDE SEQUENCE</scope>
    <source>
        <strain evidence="2">ECLA1</strain>
    </source>
</reference>
<feature type="transmembrane region" description="Helical" evidence="1">
    <location>
        <begin position="20"/>
        <end position="53"/>
    </location>
</feature>
<keyword evidence="1" id="KW-1133">Transmembrane helix</keyword>
<dbReference type="AlphaFoldDB" id="A0AAE1DB97"/>
<protein>
    <recommendedName>
        <fullName evidence="4">7TM GPCR serpentine receptor class x (Srx) domain-containing protein</fullName>
    </recommendedName>
</protein>